<name>A0A2H1KHD3_BRELN</name>
<dbReference type="Proteomes" id="UP000234498">
    <property type="component" value="Unassembled WGS sequence"/>
</dbReference>
<evidence type="ECO:0000313" key="2">
    <source>
        <dbReference type="Proteomes" id="UP000234498"/>
    </source>
</evidence>
<reference evidence="1 2" key="1">
    <citation type="submission" date="2017-03" db="EMBL/GenBank/DDBJ databases">
        <authorList>
            <person name="Afonso C.L."/>
            <person name="Miller P.J."/>
            <person name="Scott M.A."/>
            <person name="Spackman E."/>
            <person name="Goraichik I."/>
            <person name="Dimitrov K.M."/>
            <person name="Suarez D.L."/>
            <person name="Swayne D.E."/>
        </authorList>
    </citation>
    <scope>NUCLEOTIDE SEQUENCE [LARGE SCALE GENOMIC DNA]</scope>
    <source>
        <strain evidence="1 2">Mu101</strain>
    </source>
</reference>
<sequence>MTSMTVDEPRTRSVTEAELDLDVLAVQQASTWPVLDEDGRRELGRLLSSAA</sequence>
<organism evidence="1 2">
    <name type="scientific">Brevibacterium linens</name>
    <dbReference type="NCBI Taxonomy" id="1703"/>
    <lineage>
        <taxon>Bacteria</taxon>
        <taxon>Bacillati</taxon>
        <taxon>Actinomycetota</taxon>
        <taxon>Actinomycetes</taxon>
        <taxon>Micrococcales</taxon>
        <taxon>Brevibacteriaceae</taxon>
        <taxon>Brevibacterium</taxon>
    </lineage>
</organism>
<dbReference type="AlphaFoldDB" id="A0A2H1KHD3"/>
<accession>A0A2H1KHD3</accession>
<proteinExistence type="predicted"/>
<dbReference type="EMBL" id="FXZA01000038">
    <property type="protein sequence ID" value="SMX99170.1"/>
    <property type="molecule type" value="Genomic_DNA"/>
</dbReference>
<protein>
    <submittedName>
        <fullName evidence="1">Uncharacterized protein</fullName>
    </submittedName>
</protein>
<evidence type="ECO:0000313" key="1">
    <source>
        <dbReference type="EMBL" id="SMX99170.1"/>
    </source>
</evidence>
<gene>
    <name evidence="1" type="ORF">BLIN101_03358</name>
</gene>